<dbReference type="InterPro" id="IPR013805">
    <property type="entry name" value="GrpE_CC"/>
</dbReference>
<dbReference type="InterPro" id="IPR009012">
    <property type="entry name" value="GrpE_head"/>
</dbReference>
<feature type="compositionally biased region" description="Basic and acidic residues" evidence="14">
    <location>
        <begin position="1"/>
        <end position="20"/>
    </location>
</feature>
<dbReference type="NCBIfam" id="NF010738">
    <property type="entry name" value="PRK14140.1"/>
    <property type="match status" value="1"/>
</dbReference>
<evidence type="ECO:0000256" key="8">
    <source>
        <dbReference type="ARBA" id="ARBA00072274"/>
    </source>
</evidence>
<name>A0A0C1JHY0_9BACT</name>
<evidence type="ECO:0000256" key="10">
    <source>
        <dbReference type="HAMAP-Rule" id="MF_01151"/>
    </source>
</evidence>
<evidence type="ECO:0000256" key="4">
    <source>
        <dbReference type="ARBA" id="ARBA00022490"/>
    </source>
</evidence>
<keyword evidence="5 10" id="KW-0346">Stress response</keyword>
<dbReference type="GO" id="GO:0051087">
    <property type="term" value="F:protein-folding chaperone binding"/>
    <property type="evidence" value="ECO:0007669"/>
    <property type="project" value="InterPro"/>
</dbReference>
<sequence length="218" mass="24981">MIKEKKEMVDKDEEQIKQNVEEDLSSTVEQTGEENIEFPSAPNHPKQVLVTDEELKALKKEATEYKDKYLRLLADSENARKRLQKERQEISRYALENMVVDFLKPLDNLENALKFAQGMSDEVKNWAFGFQMILTQFKDVLASNGITALESQGTFFDPHLHEAIEMVETDSYAPGIIVEENVRGYKMGDRMIRPARVKVAKAISAIDPQDKSELNENN</sequence>
<dbReference type="PANTHER" id="PTHR21237:SF23">
    <property type="entry name" value="GRPE PROTEIN HOMOLOG, MITOCHONDRIAL"/>
    <property type="match status" value="1"/>
</dbReference>
<dbReference type="Proteomes" id="UP000031465">
    <property type="component" value="Unassembled WGS sequence"/>
</dbReference>
<dbReference type="SUPFAM" id="SSF51064">
    <property type="entry name" value="Head domain of nucleotide exchange factor GrpE"/>
    <property type="match status" value="1"/>
</dbReference>
<evidence type="ECO:0000256" key="5">
    <source>
        <dbReference type="ARBA" id="ARBA00023016"/>
    </source>
</evidence>
<comment type="subunit">
    <text evidence="3 10">Homodimer.</text>
</comment>
<dbReference type="Pfam" id="PF01025">
    <property type="entry name" value="GrpE"/>
    <property type="match status" value="1"/>
</dbReference>
<keyword evidence="6 10" id="KW-0143">Chaperone</keyword>
<dbReference type="AlphaFoldDB" id="A0A0C1JHY0"/>
<evidence type="ECO:0000256" key="6">
    <source>
        <dbReference type="ARBA" id="ARBA00023186"/>
    </source>
</evidence>
<dbReference type="Gene3D" id="2.30.22.10">
    <property type="entry name" value="Head domain of nucleotide exchange factor GrpE"/>
    <property type="match status" value="1"/>
</dbReference>
<comment type="similarity">
    <text evidence="2 10 12">Belongs to the GrpE family.</text>
</comment>
<dbReference type="EMBL" id="JSAN01000122">
    <property type="protein sequence ID" value="KIC71015.1"/>
    <property type="molecule type" value="Genomic_DNA"/>
</dbReference>
<gene>
    <name evidence="10 15" type="primary">grpE</name>
    <name evidence="15" type="ORF">DB44_EZ00070</name>
</gene>
<evidence type="ECO:0000256" key="11">
    <source>
        <dbReference type="RuleBase" id="RU000639"/>
    </source>
</evidence>
<comment type="caution">
    <text evidence="15">The sequence shown here is derived from an EMBL/GenBank/DDBJ whole genome shotgun (WGS) entry which is preliminary data.</text>
</comment>
<dbReference type="InterPro" id="IPR000740">
    <property type="entry name" value="GrpE"/>
</dbReference>
<dbReference type="PROSITE" id="PS01071">
    <property type="entry name" value="GRPE"/>
    <property type="match status" value="1"/>
</dbReference>
<comment type="function">
    <text evidence="7 10 11">Participates actively in the response to hyperosmotic and heat shock by preventing the aggregation of stress-denatured proteins, in association with DnaK and GrpE. It is the nucleotide exchange factor for DnaK and may function as a thermosensor. Unfolded proteins bind initially to DnaJ; upon interaction with the DnaJ-bound protein, DnaK hydrolyzes its bound ATP, resulting in the formation of a stable complex. GrpE releases ADP from DnaK; ATP binding to DnaK triggers the release of the substrate protein, thus completing the reaction cycle. Several rounds of ATP-dependent interactions between DnaJ, DnaK and GrpE are required for fully efficient folding.</text>
</comment>
<evidence type="ECO:0000256" key="14">
    <source>
        <dbReference type="SAM" id="MobiDB-lite"/>
    </source>
</evidence>
<dbReference type="Gene3D" id="3.90.20.20">
    <property type="match status" value="1"/>
</dbReference>
<dbReference type="FunFam" id="2.30.22.10:FF:000001">
    <property type="entry name" value="Protein GrpE"/>
    <property type="match status" value="1"/>
</dbReference>
<dbReference type="PRINTS" id="PR00773">
    <property type="entry name" value="GRPEPROTEIN"/>
</dbReference>
<evidence type="ECO:0000313" key="15">
    <source>
        <dbReference type="EMBL" id="KIC71015.1"/>
    </source>
</evidence>
<dbReference type="PANTHER" id="PTHR21237">
    <property type="entry name" value="GRPE PROTEIN"/>
    <property type="match status" value="1"/>
</dbReference>
<dbReference type="GO" id="GO:0006457">
    <property type="term" value="P:protein folding"/>
    <property type="evidence" value="ECO:0007669"/>
    <property type="project" value="InterPro"/>
</dbReference>
<dbReference type="GO" id="GO:0000774">
    <property type="term" value="F:adenyl-nucleotide exchange factor activity"/>
    <property type="evidence" value="ECO:0007669"/>
    <property type="project" value="InterPro"/>
</dbReference>
<keyword evidence="4 10" id="KW-0963">Cytoplasm</keyword>
<evidence type="ECO:0000313" key="16">
    <source>
        <dbReference type="Proteomes" id="UP000031465"/>
    </source>
</evidence>
<evidence type="ECO:0000256" key="13">
    <source>
        <dbReference type="SAM" id="Coils"/>
    </source>
</evidence>
<dbReference type="CDD" id="cd00446">
    <property type="entry name" value="GrpE"/>
    <property type="match status" value="1"/>
</dbReference>
<evidence type="ECO:0000256" key="9">
    <source>
        <dbReference type="ARBA" id="ARBA00076414"/>
    </source>
</evidence>
<dbReference type="SUPFAM" id="SSF58014">
    <property type="entry name" value="Coiled-coil domain of nucleotide exchange factor GrpE"/>
    <property type="match status" value="1"/>
</dbReference>
<comment type="subcellular location">
    <subcellularLocation>
        <location evidence="1 10">Cytoplasm</location>
    </subcellularLocation>
</comment>
<evidence type="ECO:0000256" key="7">
    <source>
        <dbReference type="ARBA" id="ARBA00053401"/>
    </source>
</evidence>
<feature type="coiled-coil region" evidence="13">
    <location>
        <begin position="48"/>
        <end position="96"/>
    </location>
</feature>
<evidence type="ECO:0000256" key="3">
    <source>
        <dbReference type="ARBA" id="ARBA00011738"/>
    </source>
</evidence>
<reference evidence="15 16" key="1">
    <citation type="journal article" date="2014" name="Mol. Biol. Evol.">
        <title>Massive expansion of Ubiquitination-related gene families within the Chlamydiae.</title>
        <authorList>
            <person name="Domman D."/>
            <person name="Collingro A."/>
            <person name="Lagkouvardos I."/>
            <person name="Gehre L."/>
            <person name="Weinmaier T."/>
            <person name="Rattei T."/>
            <person name="Subtil A."/>
            <person name="Horn M."/>
        </authorList>
    </citation>
    <scope>NUCLEOTIDE SEQUENCE [LARGE SCALE GENOMIC DNA]</scope>
    <source>
        <strain evidence="15 16">EI2</strain>
    </source>
</reference>
<evidence type="ECO:0000256" key="1">
    <source>
        <dbReference type="ARBA" id="ARBA00004496"/>
    </source>
</evidence>
<organism evidence="15 16">
    <name type="scientific">Candidatus Protochlamydia amoebophila</name>
    <dbReference type="NCBI Taxonomy" id="362787"/>
    <lineage>
        <taxon>Bacteria</taxon>
        <taxon>Pseudomonadati</taxon>
        <taxon>Chlamydiota</taxon>
        <taxon>Chlamydiia</taxon>
        <taxon>Parachlamydiales</taxon>
        <taxon>Parachlamydiaceae</taxon>
        <taxon>Candidatus Protochlamydia</taxon>
    </lineage>
</organism>
<evidence type="ECO:0000256" key="2">
    <source>
        <dbReference type="ARBA" id="ARBA00009054"/>
    </source>
</evidence>
<keyword evidence="13" id="KW-0175">Coiled coil</keyword>
<proteinExistence type="inferred from homology"/>
<dbReference type="PATRIC" id="fig|362787.3.peg.1783"/>
<dbReference type="GO" id="GO:0042803">
    <property type="term" value="F:protein homodimerization activity"/>
    <property type="evidence" value="ECO:0007669"/>
    <property type="project" value="InterPro"/>
</dbReference>
<dbReference type="GO" id="GO:0005737">
    <property type="term" value="C:cytoplasm"/>
    <property type="evidence" value="ECO:0007669"/>
    <property type="project" value="UniProtKB-SubCell"/>
</dbReference>
<evidence type="ECO:0000256" key="12">
    <source>
        <dbReference type="RuleBase" id="RU004478"/>
    </source>
</evidence>
<feature type="region of interest" description="Disordered" evidence="14">
    <location>
        <begin position="1"/>
        <end position="45"/>
    </location>
</feature>
<accession>A0A0C1JHY0</accession>
<dbReference type="GO" id="GO:0051082">
    <property type="term" value="F:unfolded protein binding"/>
    <property type="evidence" value="ECO:0007669"/>
    <property type="project" value="TreeGrafter"/>
</dbReference>
<protein>
    <recommendedName>
        <fullName evidence="8 10">Protein GrpE</fullName>
    </recommendedName>
    <alternativeName>
        <fullName evidence="9 10">HSP-70 cofactor</fullName>
    </alternativeName>
</protein>
<dbReference type="HAMAP" id="MF_01151">
    <property type="entry name" value="GrpE"/>
    <property type="match status" value="1"/>
</dbReference>